<keyword evidence="1 3" id="KW-0808">Transferase</keyword>
<keyword evidence="5" id="KW-1185">Reference proteome</keyword>
<reference evidence="5" key="1">
    <citation type="submission" date="2016-11" db="EMBL/GenBank/DDBJ databases">
        <authorList>
            <person name="Varghese N."/>
            <person name="Submissions S."/>
        </authorList>
    </citation>
    <scope>NUCLEOTIDE SEQUENCE [LARGE SCALE GENOMIC DNA]</scope>
    <source>
        <strain evidence="5">DSM 16219</strain>
    </source>
</reference>
<dbReference type="GO" id="GO:0019288">
    <property type="term" value="P:isopentenyl diphosphate biosynthetic process, methylerythritol 4-phosphate pathway"/>
    <property type="evidence" value="ECO:0007669"/>
    <property type="project" value="UniProtKB-UniRule"/>
</dbReference>
<dbReference type="PANTHER" id="PTHR32125">
    <property type="entry name" value="2-C-METHYL-D-ERYTHRITOL 4-PHOSPHATE CYTIDYLYLTRANSFERASE, CHLOROPLASTIC"/>
    <property type="match status" value="1"/>
</dbReference>
<dbReference type="GO" id="GO:0050518">
    <property type="term" value="F:2-C-methyl-D-erythritol 4-phosphate cytidylyltransferase activity"/>
    <property type="evidence" value="ECO:0007669"/>
    <property type="project" value="UniProtKB-UniRule"/>
</dbReference>
<name>A0A1M6KNX6_9BACT</name>
<dbReference type="STRING" id="1121393.SAMN02745216_01954"/>
<feature type="site" description="Positions MEP for the nucleophilic attack" evidence="3">
    <location>
        <position position="211"/>
    </location>
</feature>
<evidence type="ECO:0000256" key="1">
    <source>
        <dbReference type="ARBA" id="ARBA00022679"/>
    </source>
</evidence>
<dbReference type="Proteomes" id="UP000183994">
    <property type="component" value="Unassembled WGS sequence"/>
</dbReference>
<evidence type="ECO:0000313" key="4">
    <source>
        <dbReference type="EMBL" id="SHJ60639.1"/>
    </source>
</evidence>
<feature type="site" description="Positions MEP for the nucleophilic attack" evidence="3">
    <location>
        <position position="155"/>
    </location>
</feature>
<dbReference type="NCBIfam" id="TIGR00453">
    <property type="entry name" value="ispD"/>
    <property type="match status" value="1"/>
</dbReference>
<comment type="catalytic activity">
    <reaction evidence="3">
        <text>2-C-methyl-D-erythritol 4-phosphate + CTP + H(+) = 4-CDP-2-C-methyl-D-erythritol + diphosphate</text>
        <dbReference type="Rhea" id="RHEA:13429"/>
        <dbReference type="ChEBI" id="CHEBI:15378"/>
        <dbReference type="ChEBI" id="CHEBI:33019"/>
        <dbReference type="ChEBI" id="CHEBI:37563"/>
        <dbReference type="ChEBI" id="CHEBI:57823"/>
        <dbReference type="ChEBI" id="CHEBI:58262"/>
        <dbReference type="EC" id="2.7.7.60"/>
    </reaction>
</comment>
<comment type="pathway">
    <text evidence="3">Isoprenoid biosynthesis; isopentenyl diphosphate biosynthesis via DXP pathway; isopentenyl diphosphate from 1-deoxy-D-xylulose 5-phosphate: step 2/6.</text>
</comment>
<dbReference type="FunFam" id="3.90.550.10:FF:000003">
    <property type="entry name" value="2-C-methyl-D-erythritol 4-phosphate cytidylyltransferase"/>
    <property type="match status" value="1"/>
</dbReference>
<dbReference type="OrthoDB" id="9804336at2"/>
<organism evidence="4 5">
    <name type="scientific">Desulfatibacillum alkenivorans DSM 16219</name>
    <dbReference type="NCBI Taxonomy" id="1121393"/>
    <lineage>
        <taxon>Bacteria</taxon>
        <taxon>Pseudomonadati</taxon>
        <taxon>Thermodesulfobacteriota</taxon>
        <taxon>Desulfobacteria</taxon>
        <taxon>Desulfobacterales</taxon>
        <taxon>Desulfatibacillaceae</taxon>
        <taxon>Desulfatibacillum</taxon>
    </lineage>
</organism>
<dbReference type="Pfam" id="PF01128">
    <property type="entry name" value="IspD"/>
    <property type="match status" value="1"/>
</dbReference>
<dbReference type="Gene3D" id="3.90.550.10">
    <property type="entry name" value="Spore Coat Polysaccharide Biosynthesis Protein SpsA, Chain A"/>
    <property type="match status" value="1"/>
</dbReference>
<dbReference type="InterPro" id="IPR034683">
    <property type="entry name" value="IspD/TarI"/>
</dbReference>
<accession>A0A1M6KNX6</accession>
<comment type="function">
    <text evidence="3">Catalyzes the formation of 4-diphosphocytidyl-2-C-methyl-D-erythritol from CTP and 2-C-methyl-D-erythritol 4-phosphate (MEP).</text>
</comment>
<feature type="site" description="Transition state stabilizer" evidence="3">
    <location>
        <position position="14"/>
    </location>
</feature>
<protein>
    <recommendedName>
        <fullName evidence="3">2-C-methyl-D-erythritol 4-phosphate cytidylyltransferase</fullName>
        <ecNumber evidence="3">2.7.7.60</ecNumber>
    </recommendedName>
    <alternativeName>
        <fullName evidence="3">4-diphosphocytidyl-2C-methyl-D-erythritol synthase</fullName>
    </alternativeName>
    <alternativeName>
        <fullName evidence="3">MEP cytidylyltransferase</fullName>
        <shortName evidence="3">MCT</shortName>
    </alternativeName>
</protein>
<dbReference type="EC" id="2.7.7.60" evidence="3"/>
<feature type="site" description="Transition state stabilizer" evidence="3">
    <location>
        <position position="21"/>
    </location>
</feature>
<dbReference type="CDD" id="cd02516">
    <property type="entry name" value="CDP-ME_synthetase"/>
    <property type="match status" value="1"/>
</dbReference>
<dbReference type="RefSeq" id="WP_073475317.1">
    <property type="nucleotide sequence ID" value="NZ_FQZU01000009.1"/>
</dbReference>
<evidence type="ECO:0000313" key="5">
    <source>
        <dbReference type="Proteomes" id="UP000183994"/>
    </source>
</evidence>
<dbReference type="InterPro" id="IPR050088">
    <property type="entry name" value="IspD/TarI_cytidylyltransf_bact"/>
</dbReference>
<proteinExistence type="inferred from homology"/>
<keyword evidence="2 3" id="KW-0548">Nucleotidyltransferase</keyword>
<dbReference type="InterPro" id="IPR029044">
    <property type="entry name" value="Nucleotide-diphossugar_trans"/>
</dbReference>
<gene>
    <name evidence="3" type="primary">ispD</name>
    <name evidence="4" type="ORF">SAMN02745216_01954</name>
</gene>
<sequence>MISAVIVAGGSGQRMGASVRKQYLEVLGRPILARTIEVFDQCPEVDRIILVVPQDDYALCREQVLAPLTLATPLDLAPGGIRLRQESVYNGLRACDPQTAIAAIHDGVRPFVTAEAVSRCVQGAEKNGACMLGVPAFDTLKLTDNDGRIIKTVDRANMWLAQTPQAFSYPLIMEAHEKALADGFEGTDDASLVERLGMAVHIIEGGRNNIKITTPEDLALAQALLKADLDA</sequence>
<dbReference type="PANTHER" id="PTHR32125:SF4">
    <property type="entry name" value="2-C-METHYL-D-ERYTHRITOL 4-PHOSPHATE CYTIDYLYLTRANSFERASE, CHLOROPLASTIC"/>
    <property type="match status" value="1"/>
</dbReference>
<evidence type="ECO:0000256" key="2">
    <source>
        <dbReference type="ARBA" id="ARBA00022695"/>
    </source>
</evidence>
<dbReference type="UniPathway" id="UPA00056">
    <property type="reaction ID" value="UER00093"/>
</dbReference>
<dbReference type="AlphaFoldDB" id="A0A1M6KNX6"/>
<dbReference type="HAMAP" id="MF_00108">
    <property type="entry name" value="IspD"/>
    <property type="match status" value="1"/>
</dbReference>
<dbReference type="SUPFAM" id="SSF53448">
    <property type="entry name" value="Nucleotide-diphospho-sugar transferases"/>
    <property type="match status" value="1"/>
</dbReference>
<keyword evidence="3" id="KW-0414">Isoprene biosynthesis</keyword>
<evidence type="ECO:0000256" key="3">
    <source>
        <dbReference type="HAMAP-Rule" id="MF_00108"/>
    </source>
</evidence>
<dbReference type="InterPro" id="IPR001228">
    <property type="entry name" value="IspD"/>
</dbReference>
<dbReference type="EMBL" id="FQZU01000009">
    <property type="protein sequence ID" value="SHJ60639.1"/>
    <property type="molecule type" value="Genomic_DNA"/>
</dbReference>
<comment type="similarity">
    <text evidence="3">Belongs to the IspD/TarI cytidylyltransferase family. IspD subfamily.</text>
</comment>